<comment type="caution">
    <text evidence="2">The sequence shown here is derived from an EMBL/GenBank/DDBJ whole genome shotgun (WGS) entry which is preliminary data.</text>
</comment>
<reference evidence="3" key="1">
    <citation type="journal article" date="2019" name="Nat. Commun.">
        <title>Expansion of phycobilisome linker gene families in mesophilic red algae.</title>
        <authorList>
            <person name="Lee J."/>
            <person name="Kim D."/>
            <person name="Bhattacharya D."/>
            <person name="Yoon H.S."/>
        </authorList>
    </citation>
    <scope>NUCLEOTIDE SEQUENCE [LARGE SCALE GENOMIC DNA]</scope>
    <source>
        <strain evidence="3">CCMP 1328</strain>
    </source>
</reference>
<sequence length="388" mass="42662">MGTTWSASQFEPSDVPRRAHPQLSVPVSVSLPAPVVRGSDAVSTEATGAIRLPSRTQVELAVAQLQKEHLQYAKLDREQSAKSPSNVRQQTPCGSCSCCTHHKEQQSSGGPTSSVATAAADSDVQWTFREPPRLDHAKESSSPVAHMQPHEEGKALTKEGQLELMVVQWEHMFADIVCSLALSPQMLSWYAEALSDFLTRTLLSSHNVQHVNFVQCSFPCLKSEKPKMRLVRWEGMHDAEFEVDWNPRSWWLAVSVGGALNTQLIVTIRGLGINGNLRTALASDCSAIRLSFCADRNGTESSAANTTPEFRMTATTRVVLGSVPLPVQNWTEDAVLRRLRELFNRHLVGPNECLVPLRRTVPSRKVTEAELASAQRAAARARTVNLNA</sequence>
<evidence type="ECO:0000313" key="3">
    <source>
        <dbReference type="Proteomes" id="UP000324585"/>
    </source>
</evidence>
<dbReference type="EMBL" id="VRMN01000001">
    <property type="protein sequence ID" value="KAA8499656.1"/>
    <property type="molecule type" value="Genomic_DNA"/>
</dbReference>
<proteinExistence type="predicted"/>
<feature type="region of interest" description="Disordered" evidence="1">
    <location>
        <begin position="1"/>
        <end position="24"/>
    </location>
</feature>
<dbReference type="AlphaFoldDB" id="A0A5J4Z7H3"/>
<feature type="region of interest" description="Disordered" evidence="1">
    <location>
        <begin position="100"/>
        <end position="120"/>
    </location>
</feature>
<accession>A0A5J4Z7H3</accession>
<gene>
    <name evidence="2" type="ORF">FVE85_7241</name>
</gene>
<dbReference type="OrthoDB" id="10447514at2759"/>
<feature type="region of interest" description="Disordered" evidence="1">
    <location>
        <begin position="134"/>
        <end position="153"/>
    </location>
</feature>
<evidence type="ECO:0000256" key="1">
    <source>
        <dbReference type="SAM" id="MobiDB-lite"/>
    </source>
</evidence>
<protein>
    <submittedName>
        <fullName evidence="2">Uncharacterized protein</fullName>
    </submittedName>
</protein>
<name>A0A5J4Z7H3_PORPP</name>
<evidence type="ECO:0000313" key="2">
    <source>
        <dbReference type="EMBL" id="KAA8499656.1"/>
    </source>
</evidence>
<organism evidence="2 3">
    <name type="scientific">Porphyridium purpureum</name>
    <name type="common">Red alga</name>
    <name type="synonym">Porphyridium cruentum</name>
    <dbReference type="NCBI Taxonomy" id="35688"/>
    <lineage>
        <taxon>Eukaryota</taxon>
        <taxon>Rhodophyta</taxon>
        <taxon>Bangiophyceae</taxon>
        <taxon>Porphyridiales</taxon>
        <taxon>Porphyridiaceae</taxon>
        <taxon>Porphyridium</taxon>
    </lineage>
</organism>
<keyword evidence="3" id="KW-1185">Reference proteome</keyword>
<dbReference type="Proteomes" id="UP000324585">
    <property type="component" value="Unassembled WGS sequence"/>
</dbReference>
<feature type="compositionally biased region" description="Polar residues" evidence="1">
    <location>
        <begin position="1"/>
        <end position="11"/>
    </location>
</feature>